<evidence type="ECO:0000259" key="1">
    <source>
        <dbReference type="Pfam" id="PF00882"/>
    </source>
</evidence>
<dbReference type="Proteomes" id="UP001139408">
    <property type="component" value="Unassembled WGS sequence"/>
</dbReference>
<evidence type="ECO:0000313" key="3">
    <source>
        <dbReference type="Proteomes" id="UP001139408"/>
    </source>
</evidence>
<dbReference type="AlphaFoldDB" id="A0A9X1Z6R4"/>
<dbReference type="Pfam" id="PF00882">
    <property type="entry name" value="Zn_dep_PLPC"/>
    <property type="match status" value="1"/>
</dbReference>
<name>A0A9X1Z6R4_9GAMM</name>
<dbReference type="RefSeq" id="WP_188923197.1">
    <property type="nucleotide sequence ID" value="NZ_BMQI01000066.1"/>
</dbReference>
<proteinExistence type="predicted"/>
<gene>
    <name evidence="2" type="ORF">L2749_19170</name>
</gene>
<accession>A0A9X1Z6R4</accession>
<feature type="domain" description="Phospholipase C/D" evidence="1">
    <location>
        <begin position="7"/>
        <end position="186"/>
    </location>
</feature>
<sequence>MPGAFAHITAVNLASSNNDLSKLDMPQKAKLILSREKSFMELGCVSPDYPYLKIGDSEQNEWADKMHYESVDLFIKKLINLTKKLSNKEQERAFAWLSGYVAHVICDITVHPVVQLRVGPYEQNQKEHRICEMNQDTYIWGRLNLGDIGLADRVRLNIGSCIDLNDSSQLDSVIHGLWYDALKTVFPDKFSSSPPEIHSWHKGFQIVVDNVDEGHRLFPFARHVAASVGILYPSIDDLDMSYIQNLKTPNGSMDYDDIFDLAVKNVQKYWCYLAKAVFEDGDDNMFLSWNLDTGLSENKTLTAWS</sequence>
<evidence type="ECO:0000313" key="2">
    <source>
        <dbReference type="EMBL" id="MCL1107341.1"/>
    </source>
</evidence>
<dbReference type="InterPro" id="IPR029002">
    <property type="entry name" value="PLPC/GPLD1"/>
</dbReference>
<comment type="caution">
    <text evidence="2">The sequence shown here is derived from an EMBL/GenBank/DDBJ whole genome shotgun (WGS) entry which is preliminary data.</text>
</comment>
<protein>
    <submittedName>
        <fullName evidence="2">Zinc dependent phospholipase C family protein</fullName>
    </submittedName>
</protein>
<dbReference type="EMBL" id="JAKILJ010000057">
    <property type="protein sequence ID" value="MCL1107341.1"/>
    <property type="molecule type" value="Genomic_DNA"/>
</dbReference>
<organism evidence="2 3">
    <name type="scientific">Shewanella algicola</name>
    <dbReference type="NCBI Taxonomy" id="640633"/>
    <lineage>
        <taxon>Bacteria</taxon>
        <taxon>Pseudomonadati</taxon>
        <taxon>Pseudomonadota</taxon>
        <taxon>Gammaproteobacteria</taxon>
        <taxon>Alteromonadales</taxon>
        <taxon>Shewanellaceae</taxon>
        <taxon>Shewanella</taxon>
    </lineage>
</organism>
<keyword evidence="3" id="KW-1185">Reference proteome</keyword>
<reference evidence="2" key="1">
    <citation type="submission" date="2022-01" db="EMBL/GenBank/DDBJ databases">
        <title>Whole genome-based taxonomy of the Shewanellaceae.</title>
        <authorList>
            <person name="Martin-Rodriguez A.J."/>
        </authorList>
    </citation>
    <scope>NUCLEOTIDE SEQUENCE</scope>
    <source>
        <strain evidence="2">DSM 23803</strain>
    </source>
</reference>